<feature type="compositionally biased region" description="Low complexity" evidence="1">
    <location>
        <begin position="205"/>
        <end position="214"/>
    </location>
</feature>
<sequence>MSCGPDAGRYSGGTNRPGRQGNPPAPGPDMTAVPRVPGAILLGGHVLGALPLWLAGGRAAVPADLPGPPPLGLGLAVATRPCRRPGTARGADPEPSKGPLLPRDPLRERMGRLLEAAALRPGPPPSVLALAREAALALGAWPRAVAMALGGLRWAGPPPDLGSVAGLGPPGPAPVAGDAGGRPGGRVAGSGPAGGAGTGGPAGHPPEGAGTGAPSGPPPGDEGGWPSPLAAGRARAFAALPAGWLEPLSRGLLLAGPLPAATSRPDDTWPELPPPPEWCWAARWSQGPDPVLVRVLEREARWLAGWRRRLPADLPTDPRPRRPTGGAPGPETDPAGGGGRPAAAAGDPDRVLGALLREAAALGRFVRDQGLVPPAVATAGERLEAALRQLGWDPGGPGSPPAWPAWHVAWPVWALWLAPAGAGDGGAARRVARDLGRLGWWAVQLYPVQAGARWRLVAGPASSPKGEDPARQGSSPGRPKA</sequence>
<evidence type="ECO:0000313" key="2">
    <source>
        <dbReference type="EMBL" id="EKP94605.1"/>
    </source>
</evidence>
<feature type="compositionally biased region" description="Gly residues" evidence="1">
    <location>
        <begin position="178"/>
        <end position="202"/>
    </location>
</feature>
<feature type="region of interest" description="Disordered" evidence="1">
    <location>
        <begin position="311"/>
        <end position="347"/>
    </location>
</feature>
<comment type="caution">
    <text evidence="2">The sequence shown here is derived from an EMBL/GenBank/DDBJ whole genome shotgun (WGS) entry which is preliminary data.</text>
</comment>
<reference evidence="2" key="1">
    <citation type="submission" date="2010-10" db="EMBL/GenBank/DDBJ databases">
        <authorList>
            <consortium name="US DOE Joint Genome Institute (JGI-PGF)"/>
            <person name="Lucas S."/>
            <person name="Copeland A."/>
            <person name="Lapidus A."/>
            <person name="Bruce D."/>
            <person name="Goodwin L."/>
            <person name="Pitluck S."/>
            <person name="Kyrpides N."/>
            <person name="Mavromatis K."/>
            <person name="Detter J.C."/>
            <person name="Han C."/>
            <person name="Land M."/>
            <person name="Hauser L."/>
            <person name="Markowitz V."/>
            <person name="Cheng J.-F."/>
            <person name="Hugenholtz P."/>
            <person name="Woyke T."/>
            <person name="Wu D."/>
            <person name="Pukall R."/>
            <person name="Wahrenburg C."/>
            <person name="Brambilla E."/>
            <person name="Klenk H.-P."/>
            <person name="Eisen J.A."/>
        </authorList>
    </citation>
    <scope>NUCLEOTIDE SEQUENCE [LARGE SCALE GENOMIC DNA]</scope>
    <source>
        <strain evidence="2">DSM 13965</strain>
    </source>
</reference>
<dbReference type="AlphaFoldDB" id="K6P0I0"/>
<evidence type="ECO:0000256" key="1">
    <source>
        <dbReference type="SAM" id="MobiDB-lite"/>
    </source>
</evidence>
<feature type="region of interest" description="Disordered" evidence="1">
    <location>
        <begin position="1"/>
        <end position="35"/>
    </location>
</feature>
<organism evidence="2 3">
    <name type="scientific">Thermaerobacter subterraneus DSM 13965</name>
    <dbReference type="NCBI Taxonomy" id="867903"/>
    <lineage>
        <taxon>Bacteria</taxon>
        <taxon>Bacillati</taxon>
        <taxon>Bacillota</taxon>
        <taxon>Clostridia</taxon>
        <taxon>Eubacteriales</taxon>
        <taxon>Clostridiales Family XVII. Incertae Sedis</taxon>
        <taxon>Thermaerobacter</taxon>
    </lineage>
</organism>
<dbReference type="STRING" id="867903.ThesuDRAFT_02343"/>
<dbReference type="EMBL" id="AENY02000003">
    <property type="protein sequence ID" value="EKP94605.1"/>
    <property type="molecule type" value="Genomic_DNA"/>
</dbReference>
<feature type="region of interest" description="Disordered" evidence="1">
    <location>
        <begin position="82"/>
        <end position="104"/>
    </location>
</feature>
<gene>
    <name evidence="2" type="ORF">ThesuDRAFT_02343</name>
</gene>
<feature type="region of interest" description="Disordered" evidence="1">
    <location>
        <begin position="163"/>
        <end position="229"/>
    </location>
</feature>
<dbReference type="Proteomes" id="UP000005710">
    <property type="component" value="Unassembled WGS sequence"/>
</dbReference>
<keyword evidence="3" id="KW-1185">Reference proteome</keyword>
<reference evidence="2" key="2">
    <citation type="submission" date="2012-10" db="EMBL/GenBank/DDBJ databases">
        <title>Improved high-quality draft of Thermaerobacter subterraneus C21, DSM 13965.</title>
        <authorList>
            <consortium name="DOE Joint Genome Institute"/>
            <person name="Eisen J."/>
            <person name="Huntemann M."/>
            <person name="Wei C.-L."/>
            <person name="Han J."/>
            <person name="Detter J.C."/>
            <person name="Han C."/>
            <person name="Tapia R."/>
            <person name="Chen A."/>
            <person name="Kyrpides N."/>
            <person name="Mavromatis K."/>
            <person name="Markowitz V."/>
            <person name="Szeto E."/>
            <person name="Ivanova N."/>
            <person name="Mikhailova N."/>
            <person name="Ovchinnikova G."/>
            <person name="Pagani I."/>
            <person name="Pati A."/>
            <person name="Goodwin L."/>
            <person name="Nordberg H.P."/>
            <person name="Cantor M.N."/>
            <person name="Hua S.X."/>
            <person name="Woyke T."/>
            <person name="Eisen J."/>
            <person name="Klenk H.-P."/>
        </authorList>
    </citation>
    <scope>NUCLEOTIDE SEQUENCE [LARGE SCALE GENOMIC DNA]</scope>
    <source>
        <strain evidence="2">DSM 13965</strain>
    </source>
</reference>
<name>K6P0I0_9FIRM</name>
<proteinExistence type="predicted"/>
<evidence type="ECO:0000313" key="3">
    <source>
        <dbReference type="Proteomes" id="UP000005710"/>
    </source>
</evidence>
<feature type="region of interest" description="Disordered" evidence="1">
    <location>
        <begin position="459"/>
        <end position="481"/>
    </location>
</feature>
<feature type="compositionally biased region" description="Low complexity" evidence="1">
    <location>
        <begin position="323"/>
        <end position="334"/>
    </location>
</feature>
<accession>K6P0I0</accession>
<protein>
    <submittedName>
        <fullName evidence="2">Uncharacterized protein</fullName>
    </submittedName>
</protein>
<dbReference type="HOGENOM" id="CLU_567337_0_0_9"/>